<dbReference type="Gene3D" id="3.40.960.10">
    <property type="entry name" value="VSR Endonuclease"/>
    <property type="match status" value="1"/>
</dbReference>
<dbReference type="Pfam" id="PF13086">
    <property type="entry name" value="AAA_11"/>
    <property type="match status" value="1"/>
</dbReference>
<dbReference type="Proteomes" id="UP001319867">
    <property type="component" value="Chromosome"/>
</dbReference>
<name>A0ABN6KX49_9FLAO</name>
<sequence length="852" mass="98052">MALKRKLIYIDEKDVTDKIEKYSYKGDRCVIVFKNNSQEFSYGKNKVKIVKTALSGDKAFVLFKYLKEIAGAIRLTKEESESILSKNYDSISEIPEDCILSSFLNGTLPPSNNNSVNPDFFPFGFNLSQRNAVNTAFSNNLSVIEGPPGTGKTQTILNIIANAVLNGQSVAVVSSNNSATKNVYEKLEKNGIEFIAALLGNSQNKQEFIATQKEIPDLSKFNLTNIQKTEIKEKASTLVTQLSENLDKKNELATLKLQIDNFKTEYAHFKETHKAKTKKNVEFKKNITSEKILELWVSLEIVGKNQKKINFIKRFIYRLKYGIRDKAFYTNTLDKMIFICQSKYYPTKIRELSNRIEFLEHSLKNFAFDSKMKEYTEISMQLLKAELSKRYNQQKREPYTISELRSKSSEFIKDYPVIMSTTFSIRQSLSDKFLYDYVIIDEASQVDLATGALALSCAKRAVIVGDTKQLPNVVTKEIKIETDTIFNSYKLKKQYCYSNYSLLSSILELLPTVPKTLLKEHYRCHPKIIEFCNKKFYDNQLIVHTEYTTKRQPLIVYKTPQGNHARELMNQRQIDIIKEEIMPNEKLENVDLGIVTPYRNQTNALQTTFHGTSIKADTVDKFQGRENDVIILSTVDNVISDFTDNPNRLNVAVSRAIEQLILVVNGNESENDNNISDLIKFIEYNNFSIVQSELNSIFDLLYKGYEEERAKIIRKTGKVSEFDSENLMFGLIKEVLADEKFLKYDVIPHFPINQLIKDFSKLDEQETKFASNPLTHLDFLIYNKLGKIPILGIEVDGFEFHKLGTQQSRRDKMKDGILDKYNFPILRFNTNESNEKEKLKNKLNELKSAKCI</sequence>
<proteinExistence type="predicted"/>
<dbReference type="InterPro" id="IPR045055">
    <property type="entry name" value="DNA2/NAM7-like"/>
</dbReference>
<dbReference type="SUPFAM" id="SSF52540">
    <property type="entry name" value="P-loop containing nucleoside triphosphate hydrolases"/>
    <property type="match status" value="1"/>
</dbReference>
<dbReference type="InterPro" id="IPR024402">
    <property type="entry name" value="DUF2726"/>
</dbReference>
<evidence type="ECO:0000259" key="4">
    <source>
        <dbReference type="Pfam" id="PF13087"/>
    </source>
</evidence>
<dbReference type="InterPro" id="IPR027417">
    <property type="entry name" value="P-loop_NTPase"/>
</dbReference>
<reference evidence="5 6" key="2">
    <citation type="journal article" date="2022" name="Microorganisms">
        <title>Complete Genome Sequences of Two Flavobacterium ammonificans Strains and a Flavobacterium ammoniigenes Strain of Ammonifying Bacterioplankton Isolated from Surface River Water.</title>
        <authorList>
            <person name="Suda W."/>
            <person name="Ogata Y."/>
            <person name="Shindo C."/>
            <person name="Watanabe K."/>
        </authorList>
    </citation>
    <scope>NUCLEOTIDE SEQUENCE [LARGE SCALE GENOMIC DNA]</scope>
    <source>
        <strain evidence="5 6">GENT5</strain>
    </source>
</reference>
<dbReference type="CDD" id="cd18808">
    <property type="entry name" value="SF1_C_Upf1"/>
    <property type="match status" value="1"/>
</dbReference>
<evidence type="ECO:0000313" key="5">
    <source>
        <dbReference type="EMBL" id="BDB53815.1"/>
    </source>
</evidence>
<evidence type="ECO:0000256" key="1">
    <source>
        <dbReference type="SAM" id="Coils"/>
    </source>
</evidence>
<keyword evidence="5" id="KW-0547">Nucleotide-binding</keyword>
<dbReference type="Gene3D" id="3.40.50.300">
    <property type="entry name" value="P-loop containing nucleotide triphosphate hydrolases"/>
    <property type="match status" value="3"/>
</dbReference>
<keyword evidence="5" id="KW-0378">Hydrolase</keyword>
<feature type="domain" description="DNA2/NAM7 helicase helicase" evidence="3">
    <location>
        <begin position="125"/>
        <end position="476"/>
    </location>
</feature>
<dbReference type="InterPro" id="IPR041679">
    <property type="entry name" value="DNA2/NAM7-like_C"/>
</dbReference>
<evidence type="ECO:0000259" key="3">
    <source>
        <dbReference type="Pfam" id="PF13086"/>
    </source>
</evidence>
<accession>A0ABN6KX49</accession>
<protein>
    <submittedName>
        <fullName evidence="5">DNA helicase</fullName>
    </submittedName>
</protein>
<evidence type="ECO:0000259" key="2">
    <source>
        <dbReference type="Pfam" id="PF10881"/>
    </source>
</evidence>
<dbReference type="GO" id="GO:0004386">
    <property type="term" value="F:helicase activity"/>
    <property type="evidence" value="ECO:0007669"/>
    <property type="project" value="UniProtKB-KW"/>
</dbReference>
<keyword evidence="6" id="KW-1185">Reference proteome</keyword>
<evidence type="ECO:0000313" key="6">
    <source>
        <dbReference type="Proteomes" id="UP001319867"/>
    </source>
</evidence>
<dbReference type="InterPro" id="IPR047187">
    <property type="entry name" value="SF1_C_Upf1"/>
</dbReference>
<dbReference type="RefSeq" id="WP_229317419.1">
    <property type="nucleotide sequence ID" value="NZ_AP025184.1"/>
</dbReference>
<dbReference type="PANTHER" id="PTHR10887:SF495">
    <property type="entry name" value="HELICASE SENATAXIN ISOFORM X1-RELATED"/>
    <property type="match status" value="1"/>
</dbReference>
<keyword evidence="5" id="KW-0347">Helicase</keyword>
<dbReference type="EMBL" id="AP025184">
    <property type="protein sequence ID" value="BDB53815.1"/>
    <property type="molecule type" value="Genomic_DNA"/>
</dbReference>
<dbReference type="InterPro" id="IPR041677">
    <property type="entry name" value="DNA2/NAM7_AAA_11"/>
</dbReference>
<dbReference type="Pfam" id="PF13087">
    <property type="entry name" value="AAA_12"/>
    <property type="match status" value="1"/>
</dbReference>
<dbReference type="PANTHER" id="PTHR10887">
    <property type="entry name" value="DNA2/NAM7 HELICASE FAMILY"/>
    <property type="match status" value="1"/>
</dbReference>
<keyword evidence="1" id="KW-0175">Coiled coil</keyword>
<feature type="domain" description="DNA2/NAM7 helicase-like C-terminal" evidence="4">
    <location>
        <begin position="500"/>
        <end position="665"/>
    </location>
</feature>
<feature type="domain" description="DUF2726" evidence="2">
    <location>
        <begin position="723"/>
        <end position="845"/>
    </location>
</feature>
<reference evidence="5 6" key="1">
    <citation type="journal article" date="2022" name="Int. J. Syst. Evol. Microbiol.">
        <title>Flavobacterium ammonificans sp. nov. and Flavobacterium ammoniigenes sp. nov., ammonifying bacteria isolated from surface river water.</title>
        <authorList>
            <person name="Watanabe K."/>
            <person name="Kitamura T."/>
            <person name="Ogata Y."/>
            <person name="Shindo C."/>
            <person name="Suda W."/>
        </authorList>
    </citation>
    <scope>NUCLEOTIDE SEQUENCE [LARGE SCALE GENOMIC DNA]</scope>
    <source>
        <strain evidence="5 6">GENT5</strain>
    </source>
</reference>
<dbReference type="Pfam" id="PF10881">
    <property type="entry name" value="DUF2726"/>
    <property type="match status" value="1"/>
</dbReference>
<gene>
    <name evidence="5" type="ORF">GENT5_01200</name>
</gene>
<organism evidence="5 6">
    <name type="scientific">Flavobacterium ammoniigenes</name>
    <dbReference type="NCBI Taxonomy" id="1751095"/>
    <lineage>
        <taxon>Bacteria</taxon>
        <taxon>Pseudomonadati</taxon>
        <taxon>Bacteroidota</taxon>
        <taxon>Flavobacteriia</taxon>
        <taxon>Flavobacteriales</taxon>
        <taxon>Flavobacteriaceae</taxon>
        <taxon>Flavobacterium</taxon>
    </lineage>
</organism>
<dbReference type="CDD" id="cd17934">
    <property type="entry name" value="DEXXQc_Upf1-like"/>
    <property type="match status" value="1"/>
</dbReference>
<feature type="coiled-coil region" evidence="1">
    <location>
        <begin position="245"/>
        <end position="272"/>
    </location>
</feature>
<keyword evidence="5" id="KW-0067">ATP-binding</keyword>